<dbReference type="GO" id="GO:0006355">
    <property type="term" value="P:regulation of DNA-templated transcription"/>
    <property type="evidence" value="ECO:0007669"/>
    <property type="project" value="InterPro"/>
</dbReference>
<dbReference type="PANTHER" id="PTHR31496">
    <property type="entry name" value="TRANSCRIPTION FACTOR KAN2-RELATED"/>
    <property type="match status" value="1"/>
</dbReference>
<dbReference type="NCBIfam" id="TIGR01557">
    <property type="entry name" value="myb_SHAQKYF"/>
    <property type="match status" value="1"/>
</dbReference>
<proteinExistence type="predicted"/>
<evidence type="ECO:0000256" key="1">
    <source>
        <dbReference type="ARBA" id="ARBA00004123"/>
    </source>
</evidence>
<comment type="subcellular location">
    <subcellularLocation>
        <location evidence="1">Nucleus</location>
    </subcellularLocation>
</comment>
<reference evidence="7" key="2">
    <citation type="journal article" date="2017" name="J. Anim. Genet.">
        <title>Multiple reference genome sequences of hot pepper reveal the massive evolution of plant disease resistance genes by retroduplication.</title>
        <authorList>
            <person name="Kim S."/>
            <person name="Park J."/>
            <person name="Yeom S.-I."/>
            <person name="Kim Y.-M."/>
            <person name="Seo E."/>
            <person name="Kim K.-T."/>
            <person name="Kim M.-S."/>
            <person name="Lee J.M."/>
            <person name="Cheong K."/>
            <person name="Shin H.-S."/>
            <person name="Kim S.-B."/>
            <person name="Han K."/>
            <person name="Lee J."/>
            <person name="Park M."/>
            <person name="Lee H.-A."/>
            <person name="Lee H.-Y."/>
            <person name="Lee Y."/>
            <person name="Oh S."/>
            <person name="Lee J.H."/>
            <person name="Choi E."/>
            <person name="Choi E."/>
            <person name="Lee S.E."/>
            <person name="Jeon J."/>
            <person name="Kim H."/>
            <person name="Choi G."/>
            <person name="Song H."/>
            <person name="Lee J."/>
            <person name="Lee S.-C."/>
            <person name="Kwon J.-K."/>
            <person name="Lee H.-Y."/>
            <person name="Koo N."/>
            <person name="Hong Y."/>
            <person name="Kim R.W."/>
            <person name="Kang W.-H."/>
            <person name="Huh J.H."/>
            <person name="Kang B.-C."/>
            <person name="Yang T.-J."/>
            <person name="Lee Y.-H."/>
            <person name="Bennetzen J.L."/>
            <person name="Choi D."/>
        </authorList>
    </citation>
    <scope>NUCLEOTIDE SEQUENCE [LARGE SCALE GENOMIC DNA]</scope>
    <source>
        <strain evidence="7">cv. PBC81</strain>
    </source>
</reference>
<dbReference type="AlphaFoldDB" id="A0A2G2VBN5"/>
<dbReference type="STRING" id="33114.A0A2G2VBN5"/>
<dbReference type="GO" id="GO:0005634">
    <property type="term" value="C:nucleus"/>
    <property type="evidence" value="ECO:0007669"/>
    <property type="project" value="UniProtKB-SubCell"/>
</dbReference>
<keyword evidence="7" id="KW-1185">Reference proteome</keyword>
<dbReference type="GO" id="GO:0000976">
    <property type="term" value="F:transcription cis-regulatory region binding"/>
    <property type="evidence" value="ECO:0007669"/>
    <property type="project" value="InterPro"/>
</dbReference>
<evidence type="ECO:0000256" key="5">
    <source>
        <dbReference type="SAM" id="MobiDB-lite"/>
    </source>
</evidence>
<dbReference type="PANTHER" id="PTHR31496:SF19">
    <property type="entry name" value="TWO-COMPONENT RESPONSE REGULATOR ARR13"/>
    <property type="match status" value="1"/>
</dbReference>
<name>A0A2G2VBN5_CAPBA</name>
<feature type="compositionally biased region" description="Polar residues" evidence="5">
    <location>
        <begin position="250"/>
        <end position="269"/>
    </location>
</feature>
<evidence type="ECO:0000313" key="7">
    <source>
        <dbReference type="Proteomes" id="UP000224567"/>
    </source>
</evidence>
<feature type="region of interest" description="Disordered" evidence="5">
    <location>
        <begin position="241"/>
        <end position="276"/>
    </location>
</feature>
<sequence length="276" mass="31087">MMNKGLFDMSENSSENVSCDLSLSLRHAAQQNVLESSNDNSGVRSYVRSKMPRLRWTDDLHHHFVNAVELAGGVDRATPKMVLQVMDVKGLNVNQVKSHLQMYKSVKQQEEMMKAEAEGGNGSKRIRMEYDADHQMYYPHENYLRYDDNGKPFYDGHPNSTEPTNSPDLLLYAPNFSPPWKYFQDAKRKNIMALEGRCNPFPSFKDLFNGLNVQDGNGNKMVLDATGSLANKNVPEIIEISDDEEDSHSTMSLEQSGTMSVEPSPSSDISVELRLG</sequence>
<reference evidence="6 7" key="1">
    <citation type="journal article" date="2017" name="Genome Biol.">
        <title>New reference genome sequences of hot pepper reveal the massive evolution of plant disease-resistance genes by retroduplication.</title>
        <authorList>
            <person name="Kim S."/>
            <person name="Park J."/>
            <person name="Yeom S.I."/>
            <person name="Kim Y.M."/>
            <person name="Seo E."/>
            <person name="Kim K.T."/>
            <person name="Kim M.S."/>
            <person name="Lee J.M."/>
            <person name="Cheong K."/>
            <person name="Shin H.S."/>
            <person name="Kim S.B."/>
            <person name="Han K."/>
            <person name="Lee J."/>
            <person name="Park M."/>
            <person name="Lee H.A."/>
            <person name="Lee H.Y."/>
            <person name="Lee Y."/>
            <person name="Oh S."/>
            <person name="Lee J.H."/>
            <person name="Choi E."/>
            <person name="Choi E."/>
            <person name="Lee S.E."/>
            <person name="Jeon J."/>
            <person name="Kim H."/>
            <person name="Choi G."/>
            <person name="Song H."/>
            <person name="Lee J."/>
            <person name="Lee S.C."/>
            <person name="Kwon J.K."/>
            <person name="Lee H.Y."/>
            <person name="Koo N."/>
            <person name="Hong Y."/>
            <person name="Kim R.W."/>
            <person name="Kang W.H."/>
            <person name="Huh J.H."/>
            <person name="Kang B.C."/>
            <person name="Yang T.J."/>
            <person name="Lee Y.H."/>
            <person name="Bennetzen J.L."/>
            <person name="Choi D."/>
        </authorList>
    </citation>
    <scope>NUCLEOTIDE SEQUENCE [LARGE SCALE GENOMIC DNA]</scope>
    <source>
        <strain evidence="7">cv. PBC81</strain>
    </source>
</reference>
<dbReference type="InterPro" id="IPR009057">
    <property type="entry name" value="Homeodomain-like_sf"/>
</dbReference>
<evidence type="ECO:0000256" key="2">
    <source>
        <dbReference type="ARBA" id="ARBA00023015"/>
    </source>
</evidence>
<dbReference type="GO" id="GO:0010158">
    <property type="term" value="P:abaxial cell fate specification"/>
    <property type="evidence" value="ECO:0007669"/>
    <property type="project" value="InterPro"/>
</dbReference>
<evidence type="ECO:0000256" key="3">
    <source>
        <dbReference type="ARBA" id="ARBA00023163"/>
    </source>
</evidence>
<gene>
    <name evidence="6" type="ORF">CQW23_30118</name>
</gene>
<keyword evidence="2" id="KW-0805">Transcription regulation</keyword>
<dbReference type="InterPro" id="IPR044847">
    <property type="entry name" value="KAN_fam"/>
</dbReference>
<dbReference type="EMBL" id="MLFT02000043">
    <property type="protein sequence ID" value="PHT30328.1"/>
    <property type="molecule type" value="Genomic_DNA"/>
</dbReference>
<protein>
    <submittedName>
        <fullName evidence="6">Transcription factor RL9</fullName>
    </submittedName>
</protein>
<dbReference type="SUPFAM" id="SSF46689">
    <property type="entry name" value="Homeodomain-like"/>
    <property type="match status" value="1"/>
</dbReference>
<dbReference type="OrthoDB" id="10299190at2759"/>
<accession>A0A2G2VBN5</accession>
<comment type="caution">
    <text evidence="6">The sequence shown here is derived from an EMBL/GenBank/DDBJ whole genome shotgun (WGS) entry which is preliminary data.</text>
</comment>
<organism evidence="6 7">
    <name type="scientific">Capsicum baccatum</name>
    <name type="common">Peruvian pepper</name>
    <dbReference type="NCBI Taxonomy" id="33114"/>
    <lineage>
        <taxon>Eukaryota</taxon>
        <taxon>Viridiplantae</taxon>
        <taxon>Streptophyta</taxon>
        <taxon>Embryophyta</taxon>
        <taxon>Tracheophyta</taxon>
        <taxon>Spermatophyta</taxon>
        <taxon>Magnoliopsida</taxon>
        <taxon>eudicotyledons</taxon>
        <taxon>Gunneridae</taxon>
        <taxon>Pentapetalae</taxon>
        <taxon>asterids</taxon>
        <taxon>lamiids</taxon>
        <taxon>Solanales</taxon>
        <taxon>Solanaceae</taxon>
        <taxon>Solanoideae</taxon>
        <taxon>Capsiceae</taxon>
        <taxon>Capsicum</taxon>
    </lineage>
</organism>
<keyword evidence="3" id="KW-0804">Transcription</keyword>
<dbReference type="Gene3D" id="1.10.10.60">
    <property type="entry name" value="Homeodomain-like"/>
    <property type="match status" value="1"/>
</dbReference>
<dbReference type="Proteomes" id="UP000224567">
    <property type="component" value="Unassembled WGS sequence"/>
</dbReference>
<dbReference type="InterPro" id="IPR006447">
    <property type="entry name" value="Myb_dom_plants"/>
</dbReference>
<evidence type="ECO:0000256" key="4">
    <source>
        <dbReference type="ARBA" id="ARBA00023242"/>
    </source>
</evidence>
<evidence type="ECO:0000313" key="6">
    <source>
        <dbReference type="EMBL" id="PHT30328.1"/>
    </source>
</evidence>
<keyword evidence="4" id="KW-0539">Nucleus</keyword>
<dbReference type="FunFam" id="1.10.10.60:FF:000007">
    <property type="entry name" value="Two-component response regulator"/>
    <property type="match status" value="1"/>
</dbReference>